<keyword evidence="1" id="KW-1133">Transmembrane helix</keyword>
<keyword evidence="3" id="KW-1185">Reference proteome</keyword>
<evidence type="ECO:0000313" key="3">
    <source>
        <dbReference type="Proteomes" id="UP001242480"/>
    </source>
</evidence>
<feature type="transmembrane region" description="Helical" evidence="1">
    <location>
        <begin position="6"/>
        <end position="30"/>
    </location>
</feature>
<accession>A0ABU0JHE9</accession>
<dbReference type="EMBL" id="JAUSVX010000012">
    <property type="protein sequence ID" value="MDQ0472532.1"/>
    <property type="molecule type" value="Genomic_DNA"/>
</dbReference>
<keyword evidence="1" id="KW-0472">Membrane</keyword>
<dbReference type="RefSeq" id="WP_307279482.1">
    <property type="nucleotide sequence ID" value="NZ_JAUSVX010000012.1"/>
</dbReference>
<sequence length="149" mass="15296">MALALGDASAILVCCLVAAVAVVLVLAVWVGAFDARVGLWSGPEGTAELDASFDRGTADAAGSVDLMPVLPPWIDGAMGLKQVSSALFDKAGLVCAADKPGPGTETLACHRSVGVPESRGGCKTDYTVEASFDYGRLSSMKGRRARFCS</sequence>
<reference evidence="2 3" key="1">
    <citation type="submission" date="2023-07" db="EMBL/GenBank/DDBJ databases">
        <title>Genomic Encyclopedia of Type Strains, Phase IV (KMG-IV): sequencing the most valuable type-strain genomes for metagenomic binning, comparative biology and taxonomic classification.</title>
        <authorList>
            <person name="Goeker M."/>
        </authorList>
    </citation>
    <scope>NUCLEOTIDE SEQUENCE [LARGE SCALE GENOMIC DNA]</scope>
    <source>
        <strain evidence="2 3">DSM 19619</strain>
    </source>
</reference>
<protein>
    <submittedName>
        <fullName evidence="2">Uncharacterized protein</fullName>
    </submittedName>
</protein>
<evidence type="ECO:0000313" key="2">
    <source>
        <dbReference type="EMBL" id="MDQ0472532.1"/>
    </source>
</evidence>
<gene>
    <name evidence="2" type="ORF">QO011_005561</name>
</gene>
<comment type="caution">
    <text evidence="2">The sequence shown here is derived from an EMBL/GenBank/DDBJ whole genome shotgun (WGS) entry which is preliminary data.</text>
</comment>
<organism evidence="2 3">
    <name type="scientific">Labrys wisconsinensis</name>
    <dbReference type="NCBI Taxonomy" id="425677"/>
    <lineage>
        <taxon>Bacteria</taxon>
        <taxon>Pseudomonadati</taxon>
        <taxon>Pseudomonadota</taxon>
        <taxon>Alphaproteobacteria</taxon>
        <taxon>Hyphomicrobiales</taxon>
        <taxon>Xanthobacteraceae</taxon>
        <taxon>Labrys</taxon>
    </lineage>
</organism>
<proteinExistence type="predicted"/>
<dbReference type="Proteomes" id="UP001242480">
    <property type="component" value="Unassembled WGS sequence"/>
</dbReference>
<name>A0ABU0JHE9_9HYPH</name>
<keyword evidence="1" id="KW-0812">Transmembrane</keyword>
<evidence type="ECO:0000256" key="1">
    <source>
        <dbReference type="SAM" id="Phobius"/>
    </source>
</evidence>